<proteinExistence type="predicted"/>
<dbReference type="Proteomes" id="UP000199032">
    <property type="component" value="Unassembled WGS sequence"/>
</dbReference>
<accession>A0A0S4LK66</accession>
<protein>
    <submittedName>
        <fullName evidence="2">Uncharacterized protein</fullName>
    </submittedName>
</protein>
<sequence length="49" mass="5450">MRVCWLTDRAHWPSNGGSRAVTVKHLVKYALVVCGVVLVAQAYDQAENH</sequence>
<gene>
    <name evidence="2" type="ORF">COMA1_30432</name>
</gene>
<name>A0A0S4LK66_9BACT</name>
<dbReference type="AlphaFoldDB" id="A0A0S4LK66"/>
<evidence type="ECO:0000256" key="1">
    <source>
        <dbReference type="SAM" id="Phobius"/>
    </source>
</evidence>
<evidence type="ECO:0000313" key="3">
    <source>
        <dbReference type="Proteomes" id="UP000199032"/>
    </source>
</evidence>
<feature type="transmembrane region" description="Helical" evidence="1">
    <location>
        <begin position="26"/>
        <end position="43"/>
    </location>
</feature>
<keyword evidence="1" id="KW-0472">Membrane</keyword>
<keyword evidence="1" id="KW-0812">Transmembrane</keyword>
<keyword evidence="3" id="KW-1185">Reference proteome</keyword>
<reference evidence="2 3" key="1">
    <citation type="submission" date="2015-10" db="EMBL/GenBank/DDBJ databases">
        <authorList>
            <person name="Gilbert D.G."/>
        </authorList>
    </citation>
    <scope>NUCLEOTIDE SEQUENCE [LARGE SCALE GENOMIC DNA]</scope>
    <source>
        <strain evidence="2">COMA1</strain>
    </source>
</reference>
<organism evidence="2 3">
    <name type="scientific">Candidatus Nitrospira nitrosa</name>
    <dbReference type="NCBI Taxonomy" id="1742972"/>
    <lineage>
        <taxon>Bacteria</taxon>
        <taxon>Pseudomonadati</taxon>
        <taxon>Nitrospirota</taxon>
        <taxon>Nitrospiria</taxon>
        <taxon>Nitrospirales</taxon>
        <taxon>Nitrospiraceae</taxon>
        <taxon>Nitrospira</taxon>
    </lineage>
</organism>
<keyword evidence="1" id="KW-1133">Transmembrane helix</keyword>
<evidence type="ECO:0000313" key="2">
    <source>
        <dbReference type="EMBL" id="CUS37146.1"/>
    </source>
</evidence>
<dbReference type="EMBL" id="CZQA01000009">
    <property type="protein sequence ID" value="CUS37146.1"/>
    <property type="molecule type" value="Genomic_DNA"/>
</dbReference>